<evidence type="ECO:0000313" key="2">
    <source>
        <dbReference type="Proteomes" id="UP000518300"/>
    </source>
</evidence>
<dbReference type="AlphaFoldDB" id="A0A848L663"/>
<dbReference type="EMBL" id="JABBJJ010000011">
    <property type="protein sequence ID" value="NMO13997.1"/>
    <property type="molecule type" value="Genomic_DNA"/>
</dbReference>
<name>A0A848L663_9BACT</name>
<comment type="caution">
    <text evidence="1">The sequence shown here is derived from an EMBL/GenBank/DDBJ whole genome shotgun (WGS) entry which is preliminary data.</text>
</comment>
<keyword evidence="2" id="KW-1185">Reference proteome</keyword>
<organism evidence="1 2">
    <name type="scientific">Pyxidicoccus fallax</name>
    <dbReference type="NCBI Taxonomy" id="394095"/>
    <lineage>
        <taxon>Bacteria</taxon>
        <taxon>Pseudomonadati</taxon>
        <taxon>Myxococcota</taxon>
        <taxon>Myxococcia</taxon>
        <taxon>Myxococcales</taxon>
        <taxon>Cystobacterineae</taxon>
        <taxon>Myxococcaceae</taxon>
        <taxon>Pyxidicoccus</taxon>
    </lineage>
</organism>
<dbReference type="PROSITE" id="PS51257">
    <property type="entry name" value="PROKAR_LIPOPROTEIN"/>
    <property type="match status" value="1"/>
</dbReference>
<protein>
    <recommendedName>
        <fullName evidence="3">Lipoprotein</fullName>
    </recommendedName>
</protein>
<dbReference type="RefSeq" id="WP_169343278.1">
    <property type="nucleotide sequence ID" value="NZ_JABBJJ010000011.1"/>
</dbReference>
<evidence type="ECO:0000313" key="1">
    <source>
        <dbReference type="EMBL" id="NMO13997.1"/>
    </source>
</evidence>
<dbReference type="Proteomes" id="UP000518300">
    <property type="component" value="Unassembled WGS sequence"/>
</dbReference>
<gene>
    <name evidence="1" type="ORF">HG543_03870</name>
</gene>
<reference evidence="1 2" key="1">
    <citation type="submission" date="2020-04" db="EMBL/GenBank/DDBJ databases">
        <title>Draft genome of Pyxidicoccus fallax type strain.</title>
        <authorList>
            <person name="Whitworth D.E."/>
        </authorList>
    </citation>
    <scope>NUCLEOTIDE SEQUENCE [LARGE SCALE GENOMIC DNA]</scope>
    <source>
        <strain evidence="1 2">DSM 14698</strain>
    </source>
</reference>
<evidence type="ECO:0008006" key="3">
    <source>
        <dbReference type="Google" id="ProtNLM"/>
    </source>
</evidence>
<accession>A0A848L663</accession>
<proteinExistence type="predicted"/>
<sequence>MSLRPIRCLSMARDLAGAVLLAVLVSGCAGTPKRGGGPGGHVDPERPSFIDIKAGSEEAANVAARVWAVASGVRDVDSRLEFTFWSEQGALTLTNFVAENRGGKQGKPTPNAEALQREVTRALVAAMKHPAREVYLRLHRGESSWRVESSDVVQTFRPTGARTLPLRQGALPPRQTSNDIAAAVRAVLSGVKVPAEGTVAVDLTAHVRNGRMVGLRLTDDRVLRSGYVDKPRPVAPQVSTEVANLILLYAPCTRTRSIHLGLRLTHRGNAMVATGGVEETRVDLTSLPGDEDLALRLPR</sequence>